<comment type="caution">
    <text evidence="1">The sequence shown here is derived from an EMBL/GenBank/DDBJ whole genome shotgun (WGS) entry which is preliminary data.</text>
</comment>
<sequence length="56" mass="6831">MKYSIRPLKRNEYHILEKMLYEAIYQPDETNSIPREVVELPEIRVYIDNFGEKKDD</sequence>
<dbReference type="EMBL" id="SNRY01002820">
    <property type="protein sequence ID" value="KAA6323380.1"/>
    <property type="molecule type" value="Genomic_DNA"/>
</dbReference>
<evidence type="ECO:0000313" key="1">
    <source>
        <dbReference type="EMBL" id="KAA6323380.1"/>
    </source>
</evidence>
<proteinExistence type="predicted"/>
<protein>
    <submittedName>
        <fullName evidence="1">Uncharacterized protein</fullName>
    </submittedName>
</protein>
<name>A0A5J4QR84_9ZZZZ</name>
<dbReference type="AlphaFoldDB" id="A0A5J4QR84"/>
<accession>A0A5J4QR84</accession>
<organism evidence="1">
    <name type="scientific">termite gut metagenome</name>
    <dbReference type="NCBI Taxonomy" id="433724"/>
    <lineage>
        <taxon>unclassified sequences</taxon>
        <taxon>metagenomes</taxon>
        <taxon>organismal metagenomes</taxon>
    </lineage>
</organism>
<gene>
    <name evidence="1" type="ORF">EZS27_027173</name>
</gene>
<reference evidence="1" key="1">
    <citation type="submission" date="2019-03" db="EMBL/GenBank/DDBJ databases">
        <title>Single cell metagenomics reveals metabolic interactions within the superorganism composed of flagellate Streblomastix strix and complex community of Bacteroidetes bacteria on its surface.</title>
        <authorList>
            <person name="Treitli S.C."/>
            <person name="Kolisko M."/>
            <person name="Husnik F."/>
            <person name="Keeling P."/>
            <person name="Hampl V."/>
        </authorList>
    </citation>
    <scope>NUCLEOTIDE SEQUENCE</scope>
    <source>
        <strain evidence="1">STM</strain>
    </source>
</reference>